<protein>
    <submittedName>
        <fullName evidence="2">Unannotated protein</fullName>
    </submittedName>
</protein>
<name>A0A6J7SDW6_9ZZZZ</name>
<dbReference type="PANTHER" id="PTHR47135">
    <property type="entry name" value="FIBRONECTIN TYPE III DOMAIN-CONTAINING PROTEIN 7"/>
    <property type="match status" value="1"/>
</dbReference>
<feature type="domain" description="Fibronectin type-III" evidence="1">
    <location>
        <begin position="420"/>
        <end position="504"/>
    </location>
</feature>
<reference evidence="2" key="1">
    <citation type="submission" date="2020-05" db="EMBL/GenBank/DDBJ databases">
        <authorList>
            <person name="Chiriac C."/>
            <person name="Salcher M."/>
            <person name="Ghai R."/>
            <person name="Kavagutti S V."/>
        </authorList>
    </citation>
    <scope>NUCLEOTIDE SEQUENCE</scope>
</reference>
<evidence type="ECO:0000259" key="1">
    <source>
        <dbReference type="PROSITE" id="PS50853"/>
    </source>
</evidence>
<feature type="domain" description="Fibronectin type-III" evidence="1">
    <location>
        <begin position="249"/>
        <end position="335"/>
    </location>
</feature>
<dbReference type="SUPFAM" id="SSF49265">
    <property type="entry name" value="Fibronectin type III"/>
    <property type="match status" value="5"/>
</dbReference>
<dbReference type="InterPro" id="IPR013783">
    <property type="entry name" value="Ig-like_fold"/>
</dbReference>
<dbReference type="CDD" id="cd00063">
    <property type="entry name" value="FN3"/>
    <property type="match status" value="3"/>
</dbReference>
<dbReference type="Pfam" id="PF00041">
    <property type="entry name" value="fn3"/>
    <property type="match status" value="2"/>
</dbReference>
<dbReference type="InterPro" id="IPR003961">
    <property type="entry name" value="FN3_dom"/>
</dbReference>
<feature type="domain" description="Fibronectin type-III" evidence="1">
    <location>
        <begin position="588"/>
        <end position="672"/>
    </location>
</feature>
<accession>A0A6J7SDW6</accession>
<dbReference type="AlphaFoldDB" id="A0A6J7SDW6"/>
<evidence type="ECO:0000313" key="2">
    <source>
        <dbReference type="EMBL" id="CAB5039377.1"/>
    </source>
</evidence>
<proteinExistence type="predicted"/>
<sequence length="850" mass="85323">MNTPRSATPTERAIAAIAGLAAVGSTFGGAMVALAPAASATPAPGQEVNNDWGQTAAQVSEEVNLVVDADTRVVAIRTRYLRALSAYASIKQVQRVATAAHTAALRSTTLADDLSTARTVTSANTRVVAAAREVVVSQLAMTRLVASVTAQVRAQHYVQAPYVAPPIAPTGITAVGASNQVTLSWTPVSGATGYLVMRDNTELATTILPSFTDTGIDNGVAYHYIVIATNVAGWSPVSATIVGRPTAAAPSAPRSVVASPGDGSVELAWAAAPSATGYNIYRQGVVAPIGVTTSTTFTVTGLVNATAYTFTVKAANGAALSSASSSVVSTPVASAPSAPTGLLATPGNGQVSLAWTAPTGATRYQIYRNGSLVASQAGTTYTDTGRTNGTAYTYYVVAYKQNSVASSPSATVSATPVAPPLSAPVGLAATPSDRSVSLSWSAVASATSYEVYRAGVLLGTTATRAYVDSGLTNGITYAYTVKAVNASSTSPASATTSATPVAPVTGAPTGLTGQAADTIANLNWTAVPGATYNVYRGGVLLVTGLSGTTYSNTGLANGVSYTYFVTAVVATVESGQSATVTVTPFAITPAAPTGLAATAGNAQVSLSWTSSANATQYKVYRGASLIVTQSGTTYTDTGLANGTAYSYTVVAVNGSASSIASSAVTSTPLAPAPSAPTGLVAAPGNTQVILNWNAVATATSYRVYRNGVLIASPATATYTNTGLTNGTAYTYYVTAVAATTESTSSSSVTSTPAKPLVSGTFTGPATWISGNHGQITVTIVVVNSVITSANATFTRSDGTETTSINTNSIPQYNTKTVAANSANITKVSGATLTLAAYKTSLQAALTGAGL</sequence>
<dbReference type="EMBL" id="CAFBPU010000065">
    <property type="protein sequence ID" value="CAB5039377.1"/>
    <property type="molecule type" value="Genomic_DNA"/>
</dbReference>
<feature type="domain" description="Fibronectin type-III" evidence="1">
    <location>
        <begin position="165"/>
        <end position="248"/>
    </location>
</feature>
<dbReference type="PROSITE" id="PS50853">
    <property type="entry name" value="FN3"/>
    <property type="match status" value="4"/>
</dbReference>
<dbReference type="Gene3D" id="2.60.40.10">
    <property type="entry name" value="Immunoglobulins"/>
    <property type="match status" value="7"/>
</dbReference>
<organism evidence="2">
    <name type="scientific">freshwater metagenome</name>
    <dbReference type="NCBI Taxonomy" id="449393"/>
    <lineage>
        <taxon>unclassified sequences</taxon>
        <taxon>metagenomes</taxon>
        <taxon>ecological metagenomes</taxon>
    </lineage>
</organism>
<dbReference type="PANTHER" id="PTHR47135:SF1">
    <property type="entry name" value="FIBRONECTIN TYPE III DOMAIN-CONTAINING PROTEIN 7"/>
    <property type="match status" value="1"/>
</dbReference>
<gene>
    <name evidence="2" type="ORF">UFOPK4150_02167</name>
</gene>
<dbReference type="SMART" id="SM00060">
    <property type="entry name" value="FN3"/>
    <property type="match status" value="7"/>
</dbReference>
<dbReference type="InterPro" id="IPR036116">
    <property type="entry name" value="FN3_sf"/>
</dbReference>